<accession>A0ABD2PT34</accession>
<sequence length="161" mass="17670">MSDMLAPSQPTQTSPKLEPSDSKSYSSLDPDQSVFMKSESSNSSQTDHLDHNADPRFLENCILSKAIAQATIFNLSSLVHSLYTNGESYAIEATARAYSHDQENGCWHTARESDEANASIESLVMGSEARESLTHSAEISVLNQTCDQIQVFPRVDNLKAN</sequence>
<gene>
    <name evidence="2" type="ORF">Ciccas_010796</name>
</gene>
<comment type="caution">
    <text evidence="2">The sequence shown here is derived from an EMBL/GenBank/DDBJ whole genome shotgun (WGS) entry which is preliminary data.</text>
</comment>
<protein>
    <submittedName>
        <fullName evidence="2">Uncharacterized protein</fullName>
    </submittedName>
</protein>
<dbReference type="AlphaFoldDB" id="A0ABD2PT34"/>
<proteinExistence type="predicted"/>
<dbReference type="EMBL" id="JBJKFK010002781">
    <property type="protein sequence ID" value="KAL3310635.1"/>
    <property type="molecule type" value="Genomic_DNA"/>
</dbReference>
<organism evidence="2 3">
    <name type="scientific">Cichlidogyrus casuarinus</name>
    <dbReference type="NCBI Taxonomy" id="1844966"/>
    <lineage>
        <taxon>Eukaryota</taxon>
        <taxon>Metazoa</taxon>
        <taxon>Spiralia</taxon>
        <taxon>Lophotrochozoa</taxon>
        <taxon>Platyhelminthes</taxon>
        <taxon>Monogenea</taxon>
        <taxon>Monopisthocotylea</taxon>
        <taxon>Dactylogyridea</taxon>
        <taxon>Ancyrocephalidae</taxon>
        <taxon>Cichlidogyrus</taxon>
    </lineage>
</organism>
<keyword evidence="3" id="KW-1185">Reference proteome</keyword>
<name>A0ABD2PT34_9PLAT</name>
<evidence type="ECO:0000256" key="1">
    <source>
        <dbReference type="SAM" id="MobiDB-lite"/>
    </source>
</evidence>
<evidence type="ECO:0000313" key="3">
    <source>
        <dbReference type="Proteomes" id="UP001626550"/>
    </source>
</evidence>
<evidence type="ECO:0000313" key="2">
    <source>
        <dbReference type="EMBL" id="KAL3310635.1"/>
    </source>
</evidence>
<dbReference type="Proteomes" id="UP001626550">
    <property type="component" value="Unassembled WGS sequence"/>
</dbReference>
<reference evidence="2 3" key="1">
    <citation type="submission" date="2024-11" db="EMBL/GenBank/DDBJ databases">
        <title>Adaptive evolution of stress response genes in parasites aligns with host niche diversity.</title>
        <authorList>
            <person name="Hahn C."/>
            <person name="Resl P."/>
        </authorList>
    </citation>
    <scope>NUCLEOTIDE SEQUENCE [LARGE SCALE GENOMIC DNA]</scope>
    <source>
        <strain evidence="2">EGGRZ-B1_66</strain>
        <tissue evidence="2">Body</tissue>
    </source>
</reference>
<feature type="region of interest" description="Disordered" evidence="1">
    <location>
        <begin position="1"/>
        <end position="51"/>
    </location>
</feature>